<reference evidence="1 2" key="1">
    <citation type="submission" date="2019-03" db="EMBL/GenBank/DDBJ databases">
        <title>Genomic Encyclopedia of Type Strains, Phase III (KMG-III): the genomes of soil and plant-associated and newly described type strains.</title>
        <authorList>
            <person name="Whitman W."/>
        </authorList>
    </citation>
    <scope>NUCLEOTIDE SEQUENCE [LARGE SCALE GENOMIC DNA]</scope>
    <source>
        <strain evidence="1 2">CECT 7378</strain>
    </source>
</reference>
<dbReference type="PANTHER" id="PTHR38784:SF1">
    <property type="entry name" value="SUCROSE PHOSPHORYLASE"/>
    <property type="match status" value="1"/>
</dbReference>
<gene>
    <name evidence="1" type="ORF">DFP79_0937</name>
</gene>
<dbReference type="SMART" id="SM01322">
    <property type="entry name" value="YaeQ"/>
    <property type="match status" value="1"/>
</dbReference>
<proteinExistence type="predicted"/>
<dbReference type="AlphaFoldDB" id="A0A4R6MEP9"/>
<sequence length="183" mass="21168">MAINSTVYKASIQVSDMDRNHYQSYDLTLALHPSETIERMMVRLFAFSMLADEKEGVEQLSFSKGLSTDDEPDLWQKNFSDDILLWVELGQPDEKRMRKACGRSQSVVVVNYHEKSEIWWKEMKSKLSRFSNLRTLSLKEEEVGALQALCERTMHLSVTVQDGEFWIASDAGSCTIKPEWRSY</sequence>
<dbReference type="InterPro" id="IPR009822">
    <property type="entry name" value="YaeQ"/>
</dbReference>
<evidence type="ECO:0000313" key="1">
    <source>
        <dbReference type="EMBL" id="TDO99926.1"/>
    </source>
</evidence>
<organism evidence="1 2">
    <name type="scientific">Marinomonas balearica</name>
    <dbReference type="NCBI Taxonomy" id="491947"/>
    <lineage>
        <taxon>Bacteria</taxon>
        <taxon>Pseudomonadati</taxon>
        <taxon>Pseudomonadota</taxon>
        <taxon>Gammaproteobacteria</taxon>
        <taxon>Oceanospirillales</taxon>
        <taxon>Oceanospirillaceae</taxon>
        <taxon>Marinomonas</taxon>
    </lineage>
</organism>
<dbReference type="InterPro" id="IPR011335">
    <property type="entry name" value="Restrct_endonuc-II-like"/>
</dbReference>
<dbReference type="Gene3D" id="3.10.640.10">
    <property type="entry name" value="Restriction endonuclease-like alpha-beta roll domain"/>
    <property type="match status" value="1"/>
</dbReference>
<dbReference type="PANTHER" id="PTHR38784">
    <property type="entry name" value="SUCROSE PHOSPHORYLASE"/>
    <property type="match status" value="1"/>
</dbReference>
<dbReference type="Pfam" id="PF07152">
    <property type="entry name" value="YaeQ"/>
    <property type="match status" value="1"/>
</dbReference>
<comment type="caution">
    <text evidence="1">The sequence shown here is derived from an EMBL/GenBank/DDBJ whole genome shotgun (WGS) entry which is preliminary data.</text>
</comment>
<keyword evidence="2" id="KW-1185">Reference proteome</keyword>
<dbReference type="RefSeq" id="WP_133502749.1">
    <property type="nucleotide sequence ID" value="NZ_SNXC01000009.1"/>
</dbReference>
<name>A0A4R6MEP9_9GAMM</name>
<protein>
    <submittedName>
        <fullName evidence="1">Uncharacterized protein YaeQ</fullName>
    </submittedName>
</protein>
<dbReference type="EMBL" id="SNXC01000009">
    <property type="protein sequence ID" value="TDO99926.1"/>
    <property type="molecule type" value="Genomic_DNA"/>
</dbReference>
<dbReference type="Proteomes" id="UP000294656">
    <property type="component" value="Unassembled WGS sequence"/>
</dbReference>
<dbReference type="PIRSF" id="PIRSF011484">
    <property type="entry name" value="YaeQ"/>
    <property type="match status" value="1"/>
</dbReference>
<evidence type="ECO:0000313" key="2">
    <source>
        <dbReference type="Proteomes" id="UP000294656"/>
    </source>
</evidence>
<dbReference type="InterPro" id="IPR038590">
    <property type="entry name" value="YaeQ_sf"/>
</dbReference>
<dbReference type="OrthoDB" id="5293309at2"/>
<accession>A0A4R6MEP9</accession>
<dbReference type="SUPFAM" id="SSF52980">
    <property type="entry name" value="Restriction endonuclease-like"/>
    <property type="match status" value="1"/>
</dbReference>